<dbReference type="AlphaFoldDB" id="A0A1H6S246"/>
<evidence type="ECO:0000313" key="3">
    <source>
        <dbReference type="EMBL" id="SEI62238.1"/>
    </source>
</evidence>
<dbReference type="PROSITE" id="PS51352">
    <property type="entry name" value="THIOREDOXIN_2"/>
    <property type="match status" value="1"/>
</dbReference>
<dbReference type="InterPro" id="IPR008928">
    <property type="entry name" value="6-hairpin_glycosidase_sf"/>
</dbReference>
<dbReference type="InterPro" id="IPR036249">
    <property type="entry name" value="Thioredoxin-like_sf"/>
</dbReference>
<evidence type="ECO:0000313" key="4">
    <source>
        <dbReference type="Proteomes" id="UP000198888"/>
    </source>
</evidence>
<dbReference type="EMBL" id="FNYR01000004">
    <property type="protein sequence ID" value="SEI62238.1"/>
    <property type="molecule type" value="Genomic_DNA"/>
</dbReference>
<evidence type="ECO:0000256" key="1">
    <source>
        <dbReference type="SAM" id="MobiDB-lite"/>
    </source>
</evidence>
<evidence type="ECO:0000259" key="2">
    <source>
        <dbReference type="PROSITE" id="PS51352"/>
    </source>
</evidence>
<dbReference type="GeneID" id="35001941"/>
<dbReference type="SUPFAM" id="SSF52833">
    <property type="entry name" value="Thioredoxin-like"/>
    <property type="match status" value="1"/>
</dbReference>
<accession>A0A2H4Q0T5</accession>
<dbReference type="PIRSF" id="PIRSF006402">
    <property type="entry name" value="UCP006402_thioredoxin"/>
    <property type="match status" value="1"/>
</dbReference>
<dbReference type="KEGG" id="hae:halTADL_1126"/>
<organism evidence="3 4">
    <name type="scientific">Halohasta litchfieldiae</name>
    <dbReference type="NCBI Taxonomy" id="1073996"/>
    <lineage>
        <taxon>Archaea</taxon>
        <taxon>Methanobacteriati</taxon>
        <taxon>Methanobacteriota</taxon>
        <taxon>Stenosarchaea group</taxon>
        <taxon>Halobacteria</taxon>
        <taxon>Halobacteriales</taxon>
        <taxon>Haloferacaceae</taxon>
        <taxon>Halohasta</taxon>
    </lineage>
</organism>
<dbReference type="InterPro" id="IPR012341">
    <property type="entry name" value="6hp_glycosidase-like_sf"/>
</dbReference>
<dbReference type="RefSeq" id="WP_089671211.1">
    <property type="nucleotide sequence ID" value="NZ_CP024845.1"/>
</dbReference>
<feature type="compositionally biased region" description="Polar residues" evidence="1">
    <location>
        <begin position="535"/>
        <end position="546"/>
    </location>
</feature>
<dbReference type="InterPro" id="IPR004879">
    <property type="entry name" value="Ssp411-like_TRX"/>
</dbReference>
<dbReference type="InterPro" id="IPR013766">
    <property type="entry name" value="Thioredoxin_domain"/>
</dbReference>
<feature type="region of interest" description="Disordered" evidence="1">
    <location>
        <begin position="512"/>
        <end position="546"/>
    </location>
</feature>
<dbReference type="Gene3D" id="1.50.10.10">
    <property type="match status" value="1"/>
</dbReference>
<dbReference type="OrthoDB" id="202131at2157"/>
<dbReference type="PANTHER" id="PTHR42899">
    <property type="entry name" value="SPERMATOGENESIS-ASSOCIATED PROTEIN 20"/>
    <property type="match status" value="1"/>
</dbReference>
<accession>A0A1H6S246</accession>
<sequence length="546" mass="59220">MNESTRVEWRSWGPDAFAEAEQTATPILLSLTATWCGECHEMDARTYAEPAIAANINDSFVPIRVDVDRHPRVRERYNMGGFPTTAFLTPQGRLLSGATYLGPDGMRQVVDRIRDVWAEKGSSAGRVPRALADEPTPAGDLDSRIEEHIAGQLTEKFDPQHGGWGTDAKFPMPRTIEFALKREQGQAIQTLDAIAQHLHDSVDGGFFRFATSRDWSDVRYEKVLDTNAALLRAFANAYLYTGDEAYRQPAARTVDYLTDTLWTGIAIGGSQGPGQGAAYYTLSADERADHEQPRTDLTVFASSNAQAVDALLTYAAYTDDETATTYAKRIIEALEGELVDTDSGVVTHYRAGDETGETHLLEDAAAVLNGWTRAHQVLGDSRYSEVAQRVADEAIDTLQDDGAFRDGPARGEGLCDRALYPIDTGVEFADGLLDLAVLTDEPRYREVATEAIEAFAGAWDRIGVQVAGYGSVAARLINGDLVVDVGGEAGSDLHRAALRIADHETVVVPNAPGVDAGTAHLRDTDQPPATDPETLMSQVSATVDDE</sequence>
<dbReference type="InterPro" id="IPR024705">
    <property type="entry name" value="Ssp411"/>
</dbReference>
<dbReference type="PANTHER" id="PTHR42899:SF1">
    <property type="entry name" value="SPERMATOGENESIS-ASSOCIATED PROTEIN 20"/>
    <property type="match status" value="1"/>
</dbReference>
<feature type="domain" description="Thioredoxin" evidence="2">
    <location>
        <begin position="1"/>
        <end position="115"/>
    </location>
</feature>
<proteinExistence type="predicted"/>
<gene>
    <name evidence="3" type="ORF">SAMN05444271_10469</name>
</gene>
<protein>
    <recommendedName>
        <fullName evidence="2">Thioredoxin domain-containing protein</fullName>
    </recommendedName>
</protein>
<keyword evidence="4" id="KW-1185">Reference proteome</keyword>
<dbReference type="Gene3D" id="3.40.30.10">
    <property type="entry name" value="Glutaredoxin"/>
    <property type="match status" value="1"/>
</dbReference>
<reference evidence="3 4" key="1">
    <citation type="submission" date="2016-10" db="EMBL/GenBank/DDBJ databases">
        <authorList>
            <person name="de Groot N.N."/>
        </authorList>
    </citation>
    <scope>NUCLEOTIDE SEQUENCE [LARGE SCALE GENOMIC DNA]</scope>
    <source>
        <strain evidence="3 4">DSM 22187</strain>
    </source>
</reference>
<dbReference type="GO" id="GO:0005975">
    <property type="term" value="P:carbohydrate metabolic process"/>
    <property type="evidence" value="ECO:0007669"/>
    <property type="project" value="InterPro"/>
</dbReference>
<dbReference type="Pfam" id="PF03190">
    <property type="entry name" value="Thioredox_DsbH"/>
    <property type="match status" value="1"/>
</dbReference>
<dbReference type="Proteomes" id="UP000198888">
    <property type="component" value="Unassembled WGS sequence"/>
</dbReference>
<dbReference type="SUPFAM" id="SSF48208">
    <property type="entry name" value="Six-hairpin glycosidases"/>
    <property type="match status" value="1"/>
</dbReference>
<name>A0A1H6S246_9EURY</name>